<evidence type="ECO:0000313" key="2">
    <source>
        <dbReference type="EMBL" id="KAB5565125.1"/>
    </source>
</evidence>
<gene>
    <name evidence="2" type="ORF">DKX38_005179</name>
</gene>
<keyword evidence="1" id="KW-0472">Membrane</keyword>
<dbReference type="EMBL" id="VDCV01000003">
    <property type="protein sequence ID" value="KAB5565125.1"/>
    <property type="molecule type" value="Genomic_DNA"/>
</dbReference>
<feature type="transmembrane region" description="Helical" evidence="1">
    <location>
        <begin position="102"/>
        <end position="128"/>
    </location>
</feature>
<sequence length="131" mass="15346">MVHHKGKTEFSRLLLATRNFIKGLNTDFSNPREQHSRSLCPYKDRGNGSFDLRNSRRRWNALEMAKSQLAYVKKGIHEIRGTKLLVVTFLIMRRESRNKHGVMMQWCLMGSLFAVKSFIQIHSFMGFITAW</sequence>
<comment type="caution">
    <text evidence="2">The sequence shown here is derived from an EMBL/GenBank/DDBJ whole genome shotgun (WGS) entry which is preliminary data.</text>
</comment>
<keyword evidence="3" id="KW-1185">Reference proteome</keyword>
<evidence type="ECO:0000256" key="1">
    <source>
        <dbReference type="SAM" id="Phobius"/>
    </source>
</evidence>
<keyword evidence="1" id="KW-1133">Transmembrane helix</keyword>
<keyword evidence="1" id="KW-0812">Transmembrane</keyword>
<dbReference type="Proteomes" id="UP000326939">
    <property type="component" value="Chromosome 3"/>
</dbReference>
<accession>A0A5N5NBY3</accession>
<evidence type="ECO:0000313" key="3">
    <source>
        <dbReference type="Proteomes" id="UP000326939"/>
    </source>
</evidence>
<reference evidence="3" key="1">
    <citation type="journal article" date="2019" name="Gigascience">
        <title>De novo genome assembly of the endangered Acer yangbiense, a plant species with extremely small populations endemic to Yunnan Province, China.</title>
        <authorList>
            <person name="Yang J."/>
            <person name="Wariss H.M."/>
            <person name="Tao L."/>
            <person name="Zhang R."/>
            <person name="Yun Q."/>
            <person name="Hollingsworth P."/>
            <person name="Dao Z."/>
            <person name="Luo G."/>
            <person name="Guo H."/>
            <person name="Ma Y."/>
            <person name="Sun W."/>
        </authorList>
    </citation>
    <scope>NUCLEOTIDE SEQUENCE [LARGE SCALE GENOMIC DNA]</scope>
    <source>
        <strain evidence="3">cv. br00</strain>
    </source>
</reference>
<protein>
    <submittedName>
        <fullName evidence="2">Uncharacterized protein</fullName>
    </submittedName>
</protein>
<proteinExistence type="predicted"/>
<organism evidence="2 3">
    <name type="scientific">Salix brachista</name>
    <dbReference type="NCBI Taxonomy" id="2182728"/>
    <lineage>
        <taxon>Eukaryota</taxon>
        <taxon>Viridiplantae</taxon>
        <taxon>Streptophyta</taxon>
        <taxon>Embryophyta</taxon>
        <taxon>Tracheophyta</taxon>
        <taxon>Spermatophyta</taxon>
        <taxon>Magnoliopsida</taxon>
        <taxon>eudicotyledons</taxon>
        <taxon>Gunneridae</taxon>
        <taxon>Pentapetalae</taxon>
        <taxon>rosids</taxon>
        <taxon>fabids</taxon>
        <taxon>Malpighiales</taxon>
        <taxon>Salicaceae</taxon>
        <taxon>Saliceae</taxon>
        <taxon>Salix</taxon>
    </lineage>
</organism>
<dbReference type="AlphaFoldDB" id="A0A5N5NBY3"/>
<name>A0A5N5NBY3_9ROSI</name>